<keyword evidence="5" id="KW-0518">Myosin</keyword>
<evidence type="ECO:0000256" key="5">
    <source>
        <dbReference type="ARBA" id="ARBA00023123"/>
    </source>
</evidence>
<dbReference type="InParanoid" id="F4P097"/>
<feature type="coiled-coil region" evidence="7">
    <location>
        <begin position="12"/>
        <end position="152"/>
    </location>
</feature>
<sequence>MQADLTKERDVNIELEKAKLTLEKTLKEVNSRLFDLETVALSRDSTTARRLDARVDELSAQLDTEQREKSEAVKNSRKAERIVRELQFQLAEKDKQKARSDEECEKLEQKLKKMRTQIEELETSESNLQLAKRRAEREAADFRERSIKFEKEVEKIKGKIDRSSHGLDIGQRLQS</sequence>
<dbReference type="GO" id="GO:0016459">
    <property type="term" value="C:myosin complex"/>
    <property type="evidence" value="ECO:0007669"/>
    <property type="project" value="InterPro"/>
</dbReference>
<keyword evidence="6" id="KW-0505">Motor protein</keyword>
<accession>F4P097</accession>
<keyword evidence="10" id="KW-1185">Reference proteome</keyword>
<evidence type="ECO:0000256" key="1">
    <source>
        <dbReference type="ARBA" id="ARBA00004657"/>
    </source>
</evidence>
<dbReference type="InterPro" id="IPR002928">
    <property type="entry name" value="Myosin_tail"/>
</dbReference>
<keyword evidence="3" id="KW-0963">Cytoplasm</keyword>
<dbReference type="PANTHER" id="PTHR46349:SF6">
    <property type="entry name" value="MYOSIN-6-LIKE"/>
    <property type="match status" value="1"/>
</dbReference>
<evidence type="ECO:0000313" key="10">
    <source>
        <dbReference type="Proteomes" id="UP000007241"/>
    </source>
</evidence>
<dbReference type="RefSeq" id="XP_006678049.1">
    <property type="nucleotide sequence ID" value="XM_006677986.1"/>
</dbReference>
<evidence type="ECO:0000313" key="9">
    <source>
        <dbReference type="EMBL" id="EGF81411.1"/>
    </source>
</evidence>
<name>F4P097_BATDJ</name>
<protein>
    <recommendedName>
        <fullName evidence="8">Myosin tail domain-containing protein</fullName>
    </recommendedName>
</protein>
<organism evidence="9 10">
    <name type="scientific">Batrachochytrium dendrobatidis (strain JAM81 / FGSC 10211)</name>
    <name type="common">Frog chytrid fungus</name>
    <dbReference type="NCBI Taxonomy" id="684364"/>
    <lineage>
        <taxon>Eukaryota</taxon>
        <taxon>Fungi</taxon>
        <taxon>Fungi incertae sedis</taxon>
        <taxon>Chytridiomycota</taxon>
        <taxon>Chytridiomycota incertae sedis</taxon>
        <taxon>Chytridiomycetes</taxon>
        <taxon>Rhizophydiales</taxon>
        <taxon>Rhizophydiales incertae sedis</taxon>
        <taxon>Batrachochytrium</taxon>
    </lineage>
</organism>
<evidence type="ECO:0000256" key="3">
    <source>
        <dbReference type="ARBA" id="ARBA00022490"/>
    </source>
</evidence>
<evidence type="ECO:0000256" key="7">
    <source>
        <dbReference type="SAM" id="Coils"/>
    </source>
</evidence>
<dbReference type="EMBL" id="GL882882">
    <property type="protein sequence ID" value="EGF81411.1"/>
    <property type="molecule type" value="Genomic_DNA"/>
</dbReference>
<keyword evidence="4 7" id="KW-0175">Coiled coil</keyword>
<gene>
    <name evidence="9" type="ORF">BATDEDRAFT_36787</name>
</gene>
<dbReference type="AlphaFoldDB" id="F4P097"/>
<reference evidence="9 10" key="1">
    <citation type="submission" date="2009-12" db="EMBL/GenBank/DDBJ databases">
        <title>The draft genome of Batrachochytrium dendrobatidis.</title>
        <authorList>
            <consortium name="US DOE Joint Genome Institute (JGI-PGF)"/>
            <person name="Kuo A."/>
            <person name="Salamov A."/>
            <person name="Schmutz J."/>
            <person name="Lucas S."/>
            <person name="Pitluck S."/>
            <person name="Rosenblum E."/>
            <person name="Stajich J."/>
            <person name="Eisen M."/>
            <person name="Grigoriev I.V."/>
        </authorList>
    </citation>
    <scope>NUCLEOTIDE SEQUENCE [LARGE SCALE GENOMIC DNA]</scope>
    <source>
        <strain evidence="10">JAM81 / FGSC 10211</strain>
    </source>
</reference>
<dbReference type="Proteomes" id="UP000007241">
    <property type="component" value="Unassembled WGS sequence"/>
</dbReference>
<proteinExistence type="predicted"/>
<evidence type="ECO:0000256" key="6">
    <source>
        <dbReference type="ARBA" id="ARBA00023175"/>
    </source>
</evidence>
<dbReference type="OrthoDB" id="6108017at2759"/>
<keyword evidence="2" id="KW-0787">Thick filament</keyword>
<keyword evidence="2" id="KW-0514">Muscle protein</keyword>
<dbReference type="PANTHER" id="PTHR46349">
    <property type="entry name" value="CINGULIN-LIKE PROTEIN 1-RELATED"/>
    <property type="match status" value="1"/>
</dbReference>
<dbReference type="OMA" id="CISMNIC"/>
<dbReference type="Pfam" id="PF01576">
    <property type="entry name" value="Myosin_tail_1"/>
    <property type="match status" value="1"/>
</dbReference>
<comment type="subcellular location">
    <subcellularLocation>
        <location evidence="1">Cytoplasm</location>
        <location evidence="1">Myofibril</location>
    </subcellularLocation>
</comment>
<dbReference type="GeneID" id="18241206"/>
<evidence type="ECO:0000256" key="2">
    <source>
        <dbReference type="ARBA" id="ARBA00022433"/>
    </source>
</evidence>
<dbReference type="HOGENOM" id="CLU_1532249_0_0_1"/>
<feature type="domain" description="Myosin tail" evidence="8">
    <location>
        <begin position="1"/>
        <end position="159"/>
    </location>
</feature>
<evidence type="ECO:0000256" key="4">
    <source>
        <dbReference type="ARBA" id="ARBA00023054"/>
    </source>
</evidence>
<dbReference type="STRING" id="684364.F4P097"/>
<evidence type="ECO:0000259" key="8">
    <source>
        <dbReference type="Pfam" id="PF01576"/>
    </source>
</evidence>